<name>A0A0R2JPZ7_9LACO</name>
<dbReference type="Gene3D" id="1.20.272.10">
    <property type="match status" value="1"/>
</dbReference>
<dbReference type="GO" id="GO:0005524">
    <property type="term" value="F:ATP binding"/>
    <property type="evidence" value="ECO:0007669"/>
    <property type="project" value="UniProtKB-KW"/>
</dbReference>
<dbReference type="GO" id="GO:0017116">
    <property type="term" value="F:single-stranded DNA helicase activity"/>
    <property type="evidence" value="ECO:0007669"/>
    <property type="project" value="TreeGrafter"/>
</dbReference>
<dbReference type="SUPFAM" id="SSF48019">
    <property type="entry name" value="post-AAA+ oligomerization domain-like"/>
    <property type="match status" value="1"/>
</dbReference>
<dbReference type="PANTHER" id="PTHR13779:SF7">
    <property type="entry name" value="ATPASE WRNIP1"/>
    <property type="match status" value="1"/>
</dbReference>
<evidence type="ECO:0000259" key="4">
    <source>
        <dbReference type="Pfam" id="PF12002"/>
    </source>
</evidence>
<dbReference type="FunFam" id="1.10.3710.10:FF:000003">
    <property type="entry name" value="ATPase, AAA family protein"/>
    <property type="match status" value="1"/>
</dbReference>
<reference evidence="6 7" key="1">
    <citation type="journal article" date="2015" name="Genome Announc.">
        <title>Expanding the biotechnology potential of lactobacilli through comparative genomics of 213 strains and associated genera.</title>
        <authorList>
            <person name="Sun Z."/>
            <person name="Harris H.M."/>
            <person name="McCann A."/>
            <person name="Guo C."/>
            <person name="Argimon S."/>
            <person name="Zhang W."/>
            <person name="Yang X."/>
            <person name="Jeffery I.B."/>
            <person name="Cooney J.C."/>
            <person name="Kagawa T.F."/>
            <person name="Liu W."/>
            <person name="Song Y."/>
            <person name="Salvetti E."/>
            <person name="Wrobel A."/>
            <person name="Rasinkangas P."/>
            <person name="Parkhill J."/>
            <person name="Rea M.C."/>
            <person name="O'Sullivan O."/>
            <person name="Ritari J."/>
            <person name="Douillard F.P."/>
            <person name="Paul Ross R."/>
            <person name="Yang R."/>
            <person name="Briner A.E."/>
            <person name="Felis G.E."/>
            <person name="de Vos W.M."/>
            <person name="Barrangou R."/>
            <person name="Klaenhammer T.R."/>
            <person name="Caufield P.W."/>
            <person name="Cui Y."/>
            <person name="Zhang H."/>
            <person name="O'Toole P.W."/>
        </authorList>
    </citation>
    <scope>NUCLEOTIDE SEQUENCE [LARGE SCALE GENOMIC DNA]</scope>
    <source>
        <strain evidence="6 7">DSM 20690</strain>
    </source>
</reference>
<evidence type="ECO:0000313" key="6">
    <source>
        <dbReference type="EMBL" id="KRN79193.1"/>
    </source>
</evidence>
<dbReference type="GO" id="GO:0000731">
    <property type="term" value="P:DNA synthesis involved in DNA repair"/>
    <property type="evidence" value="ECO:0007669"/>
    <property type="project" value="TreeGrafter"/>
</dbReference>
<evidence type="ECO:0000256" key="3">
    <source>
        <dbReference type="ARBA" id="ARBA00022840"/>
    </source>
</evidence>
<gene>
    <name evidence="6" type="ORF">IV52_GL000599</name>
</gene>
<dbReference type="InterPro" id="IPR021886">
    <property type="entry name" value="MgsA_C"/>
</dbReference>
<dbReference type="GO" id="GO:0006261">
    <property type="term" value="P:DNA-templated DNA replication"/>
    <property type="evidence" value="ECO:0007669"/>
    <property type="project" value="TreeGrafter"/>
</dbReference>
<dbReference type="PATRIC" id="fig|1122148.6.peg.619"/>
<dbReference type="PANTHER" id="PTHR13779">
    <property type="entry name" value="WERNER HELICASE-INTERACTING PROTEIN 1 FAMILY MEMBER"/>
    <property type="match status" value="1"/>
</dbReference>
<dbReference type="Proteomes" id="UP000051565">
    <property type="component" value="Unassembled WGS sequence"/>
</dbReference>
<dbReference type="InterPro" id="IPR032423">
    <property type="entry name" value="AAA_assoc_2"/>
</dbReference>
<dbReference type="EMBL" id="JQBT01000032">
    <property type="protein sequence ID" value="KRN79193.1"/>
    <property type="molecule type" value="Genomic_DNA"/>
</dbReference>
<organism evidence="6 7">
    <name type="scientific">Fructilactobacillus lindneri DSM 20690 = JCM 11027</name>
    <dbReference type="NCBI Taxonomy" id="1122148"/>
    <lineage>
        <taxon>Bacteria</taxon>
        <taxon>Bacillati</taxon>
        <taxon>Bacillota</taxon>
        <taxon>Bacilli</taxon>
        <taxon>Lactobacillales</taxon>
        <taxon>Lactobacillaceae</taxon>
        <taxon>Fructilactobacillus</taxon>
    </lineage>
</organism>
<evidence type="ECO:0000256" key="1">
    <source>
        <dbReference type="ARBA" id="ARBA00008959"/>
    </source>
</evidence>
<evidence type="ECO:0000256" key="2">
    <source>
        <dbReference type="ARBA" id="ARBA00022741"/>
    </source>
</evidence>
<proteinExistence type="inferred from homology"/>
<feature type="domain" description="MgsA AAA+ ATPase C-terminal" evidence="4">
    <location>
        <begin position="29"/>
        <end position="193"/>
    </location>
</feature>
<dbReference type="GO" id="GO:0008047">
    <property type="term" value="F:enzyme activator activity"/>
    <property type="evidence" value="ECO:0007669"/>
    <property type="project" value="TreeGrafter"/>
</dbReference>
<keyword evidence="3" id="KW-0067">ATP-binding</keyword>
<keyword evidence="7" id="KW-1185">Reference proteome</keyword>
<protein>
    <submittedName>
        <fullName evidence="6">Recombination factor protein RarA</fullName>
    </submittedName>
</protein>
<dbReference type="InterPro" id="IPR008921">
    <property type="entry name" value="DNA_pol3_clamp-load_cplx_C"/>
</dbReference>
<keyword evidence="2" id="KW-0547">Nucleotide-binding</keyword>
<dbReference type="Pfam" id="PF16193">
    <property type="entry name" value="AAA_assoc_2"/>
    <property type="match status" value="1"/>
</dbReference>
<dbReference type="FunFam" id="1.20.272.10:FF:000001">
    <property type="entry name" value="Putative AAA family ATPase"/>
    <property type="match status" value="1"/>
</dbReference>
<dbReference type="AlphaFoldDB" id="A0A0R2JPZ7"/>
<dbReference type="InterPro" id="IPR051314">
    <property type="entry name" value="AAA_ATPase_RarA/MGS1/WRNIP1"/>
</dbReference>
<comment type="similarity">
    <text evidence="1">Belongs to the AAA ATPase family. RarA/MGS1/WRNIP1 subfamily.</text>
</comment>
<comment type="caution">
    <text evidence="6">The sequence shown here is derived from an EMBL/GenBank/DDBJ whole genome shotgun (WGS) entry which is preliminary data.</text>
</comment>
<dbReference type="Gene3D" id="1.10.3710.10">
    <property type="entry name" value="DNA polymerase III clamp loader subunits, C-terminal domain"/>
    <property type="match status" value="1"/>
</dbReference>
<sequence>MLTKKALTQDKNGDGHYNVLSAFQKSIRGSDVNAALHYAARLIESGDLNSLTRRLMVIAYEDIGLANPSAAARTVTAVEAANKLGFPEARIPLSDAIIELCLSPKSNSGITAIDEALKDVQTGNYGVIPKYLRDAHYKGAKELGHVGYKFPHDYPNDWVSQQYLPNKIKNAKYYHPKENGKFEKALGEQYKRLNQASSPKSKE</sequence>
<feature type="domain" description="AAA C-terminal" evidence="5">
    <location>
        <begin position="2"/>
        <end position="28"/>
    </location>
</feature>
<accession>A0A0R2JPZ7</accession>
<dbReference type="Pfam" id="PF12002">
    <property type="entry name" value="MgsA_C"/>
    <property type="match status" value="1"/>
</dbReference>
<dbReference type="GO" id="GO:0003677">
    <property type="term" value="F:DNA binding"/>
    <property type="evidence" value="ECO:0007669"/>
    <property type="project" value="InterPro"/>
</dbReference>
<evidence type="ECO:0000259" key="5">
    <source>
        <dbReference type="Pfam" id="PF16193"/>
    </source>
</evidence>
<evidence type="ECO:0000313" key="7">
    <source>
        <dbReference type="Proteomes" id="UP000051565"/>
    </source>
</evidence>